<reference evidence="1 2" key="1">
    <citation type="submission" date="2015-04" db="EMBL/GenBank/DDBJ databases">
        <authorList>
            <person name="Syromyatnikov M.Y."/>
            <person name="Popov V.N."/>
        </authorList>
    </citation>
    <scope>NUCLEOTIDE SEQUENCE [LARGE SCALE GENOMIC DNA]</scope>
</reference>
<sequence length="67" mass="7916">MVNPTPNTDNLVNQNWPPFDQTTRTYLEIGKELTVKNEPNRLEELHNFQLLFALKSFMKISGNFKEY</sequence>
<dbReference type="EMBL" id="CVRI01000059">
    <property type="protein sequence ID" value="CRL03415.1"/>
    <property type="molecule type" value="Genomic_DNA"/>
</dbReference>
<proteinExistence type="predicted"/>
<dbReference type="AlphaFoldDB" id="A0A1J1IT78"/>
<dbReference type="Proteomes" id="UP000183832">
    <property type="component" value="Unassembled WGS sequence"/>
</dbReference>
<evidence type="ECO:0000313" key="1">
    <source>
        <dbReference type="EMBL" id="CRL03415.1"/>
    </source>
</evidence>
<protein>
    <submittedName>
        <fullName evidence="1">CLUMA_CG016505, isoform A</fullName>
    </submittedName>
</protein>
<organism evidence="1 2">
    <name type="scientific">Clunio marinus</name>
    <dbReference type="NCBI Taxonomy" id="568069"/>
    <lineage>
        <taxon>Eukaryota</taxon>
        <taxon>Metazoa</taxon>
        <taxon>Ecdysozoa</taxon>
        <taxon>Arthropoda</taxon>
        <taxon>Hexapoda</taxon>
        <taxon>Insecta</taxon>
        <taxon>Pterygota</taxon>
        <taxon>Neoptera</taxon>
        <taxon>Endopterygota</taxon>
        <taxon>Diptera</taxon>
        <taxon>Nematocera</taxon>
        <taxon>Chironomoidea</taxon>
        <taxon>Chironomidae</taxon>
        <taxon>Clunio</taxon>
    </lineage>
</organism>
<name>A0A1J1IT78_9DIPT</name>
<evidence type="ECO:0000313" key="2">
    <source>
        <dbReference type="Proteomes" id="UP000183832"/>
    </source>
</evidence>
<keyword evidence="2" id="KW-1185">Reference proteome</keyword>
<gene>
    <name evidence="1" type="ORF">CLUMA_CG016505</name>
</gene>
<accession>A0A1J1IT78</accession>